<proteinExistence type="predicted"/>
<dbReference type="InterPro" id="IPR007197">
    <property type="entry name" value="rSAM"/>
</dbReference>
<dbReference type="InterPro" id="IPR040085">
    <property type="entry name" value="MJ0674-like"/>
</dbReference>
<dbReference type="RefSeq" id="WP_048080315.1">
    <property type="nucleotide sequence ID" value="NZ_JAPVER010000018.1"/>
</dbReference>
<dbReference type="GO" id="GO:0003824">
    <property type="term" value="F:catalytic activity"/>
    <property type="evidence" value="ECO:0007669"/>
    <property type="project" value="InterPro"/>
</dbReference>
<dbReference type="GO" id="GO:0046872">
    <property type="term" value="F:metal ion binding"/>
    <property type="evidence" value="ECO:0007669"/>
    <property type="project" value="UniProtKB-KW"/>
</dbReference>
<evidence type="ECO:0000256" key="2">
    <source>
        <dbReference type="ARBA" id="ARBA00022723"/>
    </source>
</evidence>
<dbReference type="CDD" id="cd01335">
    <property type="entry name" value="Radical_SAM"/>
    <property type="match status" value="1"/>
</dbReference>
<dbReference type="SFLD" id="SFLDS00029">
    <property type="entry name" value="Radical_SAM"/>
    <property type="match status" value="1"/>
</dbReference>
<evidence type="ECO:0000313" key="8">
    <source>
        <dbReference type="Proteomes" id="UP001068021"/>
    </source>
</evidence>
<protein>
    <submittedName>
        <fullName evidence="6">Radical SAM protein</fullName>
    </submittedName>
</protein>
<keyword evidence="1" id="KW-0949">S-adenosyl-L-methionine</keyword>
<dbReference type="AlphaFoldDB" id="A0A9E4ZTQ8"/>
<dbReference type="InterPro" id="IPR058240">
    <property type="entry name" value="rSAM_sf"/>
</dbReference>
<dbReference type="Proteomes" id="UP001068021">
    <property type="component" value="Unassembled WGS sequence"/>
</dbReference>
<dbReference type="Gene3D" id="3.20.20.70">
    <property type="entry name" value="Aldolase class I"/>
    <property type="match status" value="1"/>
</dbReference>
<evidence type="ECO:0000313" key="6">
    <source>
        <dbReference type="EMBL" id="MCZ3365014.1"/>
    </source>
</evidence>
<dbReference type="EMBL" id="JAPVER010000018">
    <property type="protein sequence ID" value="MCZ3365014.1"/>
    <property type="molecule type" value="Genomic_DNA"/>
</dbReference>
<dbReference type="GO" id="GO:0051536">
    <property type="term" value="F:iron-sulfur cluster binding"/>
    <property type="evidence" value="ECO:0007669"/>
    <property type="project" value="UniProtKB-KW"/>
</dbReference>
<dbReference type="SFLD" id="SFLDG01099">
    <property type="entry name" value="Uncharacterised_Radical_SAM_Su"/>
    <property type="match status" value="1"/>
</dbReference>
<name>A0A9E4ZTQ8_9EURY</name>
<sequence>MNSAIKKELSTYFKIMLNQRASRVKVSSMIEAEESENNNALWREHECIRSEFKEIFNTISFDDIKEPDFSYLDLKRKIAEKIFENCYFCEMKCHINRTTEKGFCNVENPKIASEFMHMGEEAPIIPSHTIFFTGCNFECIYCQNFDISQFPEAGIEISEMHLAEIIDKRRKEGSRNVNFVGGDPTPNLYYILKTMELCNENIPVIWNSNFYMSEDAMKLLDGFVDLFLSDFKYGPEGCGEKLSKVPNYWNIVTKNHKMAKKSGDMIIRHLVLPDHVECCSKPILKWISENLGKKTVVNIMGQYRPVYKAYESNEITRYPNHQEMEEVVNYAKSLGLINLI</sequence>
<dbReference type="SUPFAM" id="SSF102114">
    <property type="entry name" value="Radical SAM enzymes"/>
    <property type="match status" value="1"/>
</dbReference>
<keyword evidence="2" id="KW-0479">Metal-binding</keyword>
<feature type="domain" description="Radical SAM core" evidence="5">
    <location>
        <begin position="130"/>
        <end position="277"/>
    </location>
</feature>
<keyword evidence="4" id="KW-0411">Iron-sulfur</keyword>
<gene>
    <name evidence="7" type="ORF">O3H35_08985</name>
    <name evidence="6" type="ORF">O3H54_03865</name>
</gene>
<dbReference type="PANTHER" id="PTHR43075:SF1">
    <property type="entry name" value="FORMATE LYASE ACTIVATING ENZYME, PUTATIVE (AFU_ORTHOLOGUE AFUA_2G15630)-RELATED"/>
    <property type="match status" value="1"/>
</dbReference>
<dbReference type="EMBL" id="JAPVES010000030">
    <property type="protein sequence ID" value="MCZ3372769.1"/>
    <property type="molecule type" value="Genomic_DNA"/>
</dbReference>
<evidence type="ECO:0000259" key="5">
    <source>
        <dbReference type="Pfam" id="PF04055"/>
    </source>
</evidence>
<reference evidence="6" key="1">
    <citation type="submission" date="2022-12" db="EMBL/GenBank/DDBJ databases">
        <title>Reclassification of two methanogenic archaea species isolated from the Kolyma lowland permafrost.</title>
        <authorList>
            <person name="Trubitsyn V.E."/>
            <person name="Rivkina E.M."/>
            <person name="Shcherbakova V.A."/>
        </authorList>
    </citation>
    <scope>NUCLEOTIDE SEQUENCE</scope>
    <source>
        <strain evidence="6">M2</strain>
        <strain evidence="7">MK4</strain>
    </source>
</reference>
<keyword evidence="3" id="KW-0408">Iron</keyword>
<comment type="caution">
    <text evidence="6">The sequence shown here is derived from an EMBL/GenBank/DDBJ whole genome shotgun (WGS) entry which is preliminary data.</text>
</comment>
<organism evidence="6 8">
    <name type="scientific">Methanobacterium veterum</name>
    <dbReference type="NCBI Taxonomy" id="408577"/>
    <lineage>
        <taxon>Archaea</taxon>
        <taxon>Methanobacteriati</taxon>
        <taxon>Methanobacteriota</taxon>
        <taxon>Methanomada group</taxon>
        <taxon>Methanobacteria</taxon>
        <taxon>Methanobacteriales</taxon>
        <taxon>Methanobacteriaceae</taxon>
        <taxon>Methanobacterium</taxon>
    </lineage>
</organism>
<keyword evidence="8" id="KW-1185">Reference proteome</keyword>
<accession>A0A9E4ZTQ8</accession>
<evidence type="ECO:0000256" key="4">
    <source>
        <dbReference type="ARBA" id="ARBA00023014"/>
    </source>
</evidence>
<dbReference type="Pfam" id="PF04055">
    <property type="entry name" value="Radical_SAM"/>
    <property type="match status" value="1"/>
</dbReference>
<evidence type="ECO:0000256" key="1">
    <source>
        <dbReference type="ARBA" id="ARBA00022691"/>
    </source>
</evidence>
<dbReference type="InterPro" id="IPR013785">
    <property type="entry name" value="Aldolase_TIM"/>
</dbReference>
<evidence type="ECO:0000313" key="7">
    <source>
        <dbReference type="EMBL" id="MCZ3372769.1"/>
    </source>
</evidence>
<dbReference type="PANTHER" id="PTHR43075">
    <property type="entry name" value="FORMATE LYASE ACTIVATING ENZYME, PUTATIVE (AFU_ORTHOLOGUE AFUA_2G15630)-RELATED"/>
    <property type="match status" value="1"/>
</dbReference>
<evidence type="ECO:0000256" key="3">
    <source>
        <dbReference type="ARBA" id="ARBA00023004"/>
    </source>
</evidence>
<dbReference type="Proteomes" id="UP001074446">
    <property type="component" value="Unassembled WGS sequence"/>
</dbReference>